<sequence length="59" mass="6837">MPVKETKKFQISFTIASTSTSPKDTDHMHYNEFVSTPKDIDNCIKRILSLLDAFKTERM</sequence>
<name>A0A0F9HMJ1_9ZZZZ</name>
<gene>
    <name evidence="1" type="ORF">LCGC14_1979960</name>
</gene>
<accession>A0A0F9HMJ1</accession>
<dbReference type="EMBL" id="LAZR01022136">
    <property type="protein sequence ID" value="KKL82915.1"/>
    <property type="molecule type" value="Genomic_DNA"/>
</dbReference>
<dbReference type="AlphaFoldDB" id="A0A0F9HMJ1"/>
<evidence type="ECO:0000313" key="1">
    <source>
        <dbReference type="EMBL" id="KKL82915.1"/>
    </source>
</evidence>
<proteinExistence type="predicted"/>
<reference evidence="1" key="1">
    <citation type="journal article" date="2015" name="Nature">
        <title>Complex archaea that bridge the gap between prokaryotes and eukaryotes.</title>
        <authorList>
            <person name="Spang A."/>
            <person name="Saw J.H."/>
            <person name="Jorgensen S.L."/>
            <person name="Zaremba-Niedzwiedzka K."/>
            <person name="Martijn J."/>
            <person name="Lind A.E."/>
            <person name="van Eijk R."/>
            <person name="Schleper C."/>
            <person name="Guy L."/>
            <person name="Ettema T.J."/>
        </authorList>
    </citation>
    <scope>NUCLEOTIDE SEQUENCE</scope>
</reference>
<comment type="caution">
    <text evidence="1">The sequence shown here is derived from an EMBL/GenBank/DDBJ whole genome shotgun (WGS) entry which is preliminary data.</text>
</comment>
<organism evidence="1">
    <name type="scientific">marine sediment metagenome</name>
    <dbReference type="NCBI Taxonomy" id="412755"/>
    <lineage>
        <taxon>unclassified sequences</taxon>
        <taxon>metagenomes</taxon>
        <taxon>ecological metagenomes</taxon>
    </lineage>
</organism>
<protein>
    <submittedName>
        <fullName evidence="1">Uncharacterized protein</fullName>
    </submittedName>
</protein>